<dbReference type="SUPFAM" id="SSF55785">
    <property type="entry name" value="PYP-like sensor domain (PAS domain)"/>
    <property type="match status" value="1"/>
</dbReference>
<evidence type="ECO:0000256" key="2">
    <source>
        <dbReference type="ARBA" id="ARBA00022840"/>
    </source>
</evidence>
<dbReference type="PROSITE" id="PS00675">
    <property type="entry name" value="SIGMA54_INTERACT_1"/>
    <property type="match status" value="1"/>
</dbReference>
<dbReference type="InterPro" id="IPR003593">
    <property type="entry name" value="AAA+_ATPase"/>
</dbReference>
<dbReference type="InterPro" id="IPR025943">
    <property type="entry name" value="Sigma_54_int_dom_ATP-bd_2"/>
</dbReference>
<feature type="domain" description="PAS" evidence="8">
    <location>
        <begin position="156"/>
        <end position="210"/>
    </location>
</feature>
<dbReference type="Pfam" id="PF25601">
    <property type="entry name" value="AAA_lid_14"/>
    <property type="match status" value="1"/>
</dbReference>
<evidence type="ECO:0000256" key="1">
    <source>
        <dbReference type="ARBA" id="ARBA00022741"/>
    </source>
</evidence>
<comment type="caution">
    <text evidence="9">The sequence shown here is derived from an EMBL/GenBank/DDBJ whole genome shotgun (WGS) entry which is preliminary data.</text>
</comment>
<dbReference type="PROSITE" id="PS50045">
    <property type="entry name" value="SIGMA54_INTERACT_4"/>
    <property type="match status" value="1"/>
</dbReference>
<dbReference type="InterPro" id="IPR027417">
    <property type="entry name" value="P-loop_NTPase"/>
</dbReference>
<keyword evidence="4" id="KW-0238">DNA-binding</keyword>
<evidence type="ECO:0000313" key="9">
    <source>
        <dbReference type="EMBL" id="MCB5445236.1"/>
    </source>
</evidence>
<dbReference type="SUPFAM" id="SSF52540">
    <property type="entry name" value="P-loop containing nucleoside triphosphate hydrolases"/>
    <property type="match status" value="1"/>
</dbReference>
<keyword evidence="1" id="KW-0547">Nucleotide-binding</keyword>
<keyword evidence="5" id="KW-0804">Transcription</keyword>
<gene>
    <name evidence="9" type="ORF">LIP50_03360</name>
</gene>
<dbReference type="Gene3D" id="3.30.450.20">
    <property type="entry name" value="PAS domain"/>
    <property type="match status" value="1"/>
</dbReference>
<dbReference type="InterPro" id="IPR002078">
    <property type="entry name" value="Sigma_54_int"/>
</dbReference>
<dbReference type="RefSeq" id="WP_226914256.1">
    <property type="nucleotide sequence ID" value="NZ_BAABXU010000001.1"/>
</dbReference>
<feature type="coiled-coil region" evidence="6">
    <location>
        <begin position="141"/>
        <end position="170"/>
    </location>
</feature>
<organism evidence="9 10">
    <name type="scientific">Intestinibacter bartlettii</name>
    <dbReference type="NCBI Taxonomy" id="261299"/>
    <lineage>
        <taxon>Bacteria</taxon>
        <taxon>Bacillati</taxon>
        <taxon>Bacillota</taxon>
        <taxon>Clostridia</taxon>
        <taxon>Peptostreptococcales</taxon>
        <taxon>Peptostreptococcaceae</taxon>
        <taxon>Intestinibacter</taxon>
    </lineage>
</organism>
<evidence type="ECO:0000256" key="6">
    <source>
        <dbReference type="SAM" id="Coils"/>
    </source>
</evidence>
<dbReference type="PROSITE" id="PS00676">
    <property type="entry name" value="SIGMA54_INTERACT_2"/>
    <property type="match status" value="1"/>
</dbReference>
<accession>A0ABS8CUU5</accession>
<keyword evidence="10" id="KW-1185">Reference proteome</keyword>
<dbReference type="InterPro" id="IPR029016">
    <property type="entry name" value="GAF-like_dom_sf"/>
</dbReference>
<dbReference type="CDD" id="cd00009">
    <property type="entry name" value="AAA"/>
    <property type="match status" value="1"/>
</dbReference>
<dbReference type="Gene3D" id="3.40.50.300">
    <property type="entry name" value="P-loop containing nucleotide triphosphate hydrolases"/>
    <property type="match status" value="1"/>
</dbReference>
<evidence type="ECO:0000259" key="7">
    <source>
        <dbReference type="PROSITE" id="PS50045"/>
    </source>
</evidence>
<evidence type="ECO:0000256" key="3">
    <source>
        <dbReference type="ARBA" id="ARBA00023015"/>
    </source>
</evidence>
<name>A0ABS8CUU5_9FIRM</name>
<dbReference type="PANTHER" id="PTHR32071">
    <property type="entry name" value="TRANSCRIPTIONAL REGULATORY PROTEIN"/>
    <property type="match status" value="1"/>
</dbReference>
<evidence type="ECO:0000313" key="10">
    <source>
        <dbReference type="Proteomes" id="UP001299409"/>
    </source>
</evidence>
<dbReference type="Gene3D" id="3.30.450.40">
    <property type="match status" value="1"/>
</dbReference>
<dbReference type="Pfam" id="PF00158">
    <property type="entry name" value="Sigma54_activat"/>
    <property type="match status" value="1"/>
</dbReference>
<dbReference type="SUPFAM" id="SSF46689">
    <property type="entry name" value="Homeodomain-like"/>
    <property type="match status" value="1"/>
</dbReference>
<feature type="domain" description="Sigma-54 factor interaction" evidence="7">
    <location>
        <begin position="281"/>
        <end position="511"/>
    </location>
</feature>
<keyword evidence="2" id="KW-0067">ATP-binding</keyword>
<dbReference type="InterPro" id="IPR058031">
    <property type="entry name" value="AAA_lid_NorR"/>
</dbReference>
<keyword evidence="6" id="KW-0175">Coiled coil</keyword>
<sequence length="599" mass="68557">MKIMNELENIKDDIQNIAEAILSVINIDVTIVDDKFIRIAGTGKYIDKIGDKVDGYSAFRKSFVEQVGIFIEDPKESDICKSCTHIHGCKEFAEVCCPIVLDNKSYGVIGLIAFDTDQSNMMKNNLDGLMNFLKKMADLISNKLKAQMNTEELEVEKKKLEILLDNMDKAIVSVDINGYIDKCNYKFKELFNLNDNDLLKKNVFDILNFIKKTNENNFSKYKMGSFSYNKRNRNVKGIYNINKIIIKGKFKGYVIDFIEKKEAIKTYNKINKDYKITLDNIIGNSDLIVQTKRNALIASRSTSTILITGESGTGKELFARSIHNHSDRVDNPFVTVNCAAIPDNLLESELFGYEEGSFTGAKKGGKLGKFELADKGTIFLDEIGDMSLHLQAKLLRVLQERELDKIGGKSNIFIDVRIIAATNKNLETMVKNGSFREDLYYRLNVIPIKLPSLRERRGDIPLLINYMIDEYSHKLEKEILGIDENAKQLLINYSWPGNIRELQNVIEYSINMSQSKVLTLDSMPKSIMNIDYDKKEEGTEEIRTLEELEIREIKKALIKYKDYKKDKELAAKSLGISRATLYRKLEKYKDKINGDTYLK</sequence>
<dbReference type="SMART" id="SM00382">
    <property type="entry name" value="AAA"/>
    <property type="match status" value="1"/>
</dbReference>
<dbReference type="Proteomes" id="UP001299409">
    <property type="component" value="Unassembled WGS sequence"/>
</dbReference>
<dbReference type="InterPro" id="IPR025662">
    <property type="entry name" value="Sigma_54_int_dom_ATP-bd_1"/>
</dbReference>
<evidence type="ECO:0000259" key="8">
    <source>
        <dbReference type="PROSITE" id="PS50112"/>
    </source>
</evidence>
<dbReference type="PROSITE" id="PS00688">
    <property type="entry name" value="SIGMA54_INTERACT_3"/>
    <property type="match status" value="1"/>
</dbReference>
<dbReference type="PROSITE" id="PS50112">
    <property type="entry name" value="PAS"/>
    <property type="match status" value="1"/>
</dbReference>
<dbReference type="InterPro" id="IPR009057">
    <property type="entry name" value="Homeodomain-like_sf"/>
</dbReference>
<dbReference type="InterPro" id="IPR035965">
    <property type="entry name" value="PAS-like_dom_sf"/>
</dbReference>
<protein>
    <submittedName>
        <fullName evidence="9">Sigma 54-interacting transcriptional regulator</fullName>
    </submittedName>
</protein>
<proteinExistence type="predicted"/>
<dbReference type="EMBL" id="JAJBMB010000002">
    <property type="protein sequence ID" value="MCB5445236.1"/>
    <property type="molecule type" value="Genomic_DNA"/>
</dbReference>
<dbReference type="PANTHER" id="PTHR32071:SF57">
    <property type="entry name" value="C4-DICARBOXYLATE TRANSPORT TRANSCRIPTIONAL REGULATORY PROTEIN DCTD"/>
    <property type="match status" value="1"/>
</dbReference>
<keyword evidence="3" id="KW-0805">Transcription regulation</keyword>
<dbReference type="InterPro" id="IPR000014">
    <property type="entry name" value="PAS"/>
</dbReference>
<dbReference type="Gene3D" id="1.10.8.60">
    <property type="match status" value="1"/>
</dbReference>
<evidence type="ECO:0000256" key="4">
    <source>
        <dbReference type="ARBA" id="ARBA00023125"/>
    </source>
</evidence>
<evidence type="ECO:0000256" key="5">
    <source>
        <dbReference type="ARBA" id="ARBA00023163"/>
    </source>
</evidence>
<reference evidence="9 10" key="1">
    <citation type="submission" date="2021-10" db="EMBL/GenBank/DDBJ databases">
        <title>Collection of gut derived symbiotic bacterial strains cultured from healthy donors.</title>
        <authorList>
            <person name="Lin H."/>
            <person name="Littmann E."/>
            <person name="Claire K."/>
            <person name="Pamer E."/>
        </authorList>
    </citation>
    <scope>NUCLEOTIDE SEQUENCE [LARGE SCALE GENOMIC DNA]</scope>
    <source>
        <strain evidence="9 10">MSK.17.68</strain>
    </source>
</reference>
<dbReference type="Gene3D" id="1.10.10.60">
    <property type="entry name" value="Homeodomain-like"/>
    <property type="match status" value="1"/>
</dbReference>
<dbReference type="InterPro" id="IPR025944">
    <property type="entry name" value="Sigma_54_int_dom_CS"/>
</dbReference>